<organism evidence="4 5">
    <name type="scientific">Deinococcus radiophilus</name>
    <dbReference type="NCBI Taxonomy" id="32062"/>
    <lineage>
        <taxon>Bacteria</taxon>
        <taxon>Thermotogati</taxon>
        <taxon>Deinococcota</taxon>
        <taxon>Deinococci</taxon>
        <taxon>Deinococcales</taxon>
        <taxon>Deinococcaceae</taxon>
        <taxon>Deinococcus</taxon>
    </lineage>
</organism>
<dbReference type="EMBL" id="RXPE01000050">
    <property type="protein sequence ID" value="RTR21149.1"/>
    <property type="molecule type" value="Genomic_DNA"/>
</dbReference>
<keyword evidence="5" id="KW-1185">Reference proteome</keyword>
<evidence type="ECO:0000256" key="2">
    <source>
        <dbReference type="ARBA" id="ARBA00023315"/>
    </source>
</evidence>
<dbReference type="InterPro" id="IPR016181">
    <property type="entry name" value="Acyl_CoA_acyltransferase"/>
</dbReference>
<dbReference type="PANTHER" id="PTHR43877">
    <property type="entry name" value="AMINOALKYLPHOSPHONATE N-ACETYLTRANSFERASE-RELATED-RELATED"/>
    <property type="match status" value="1"/>
</dbReference>
<name>A0A431VKT0_9DEIO</name>
<comment type="caution">
    <text evidence="4">The sequence shown here is derived from an EMBL/GenBank/DDBJ whole genome shotgun (WGS) entry which is preliminary data.</text>
</comment>
<sequence>MTYERSSHCRATLADAPALAGVHTQSWRETYTGLLSPDFLERATNGGARQRREQGWQTTIEWGQEAVFIAEQDGKIIAFASVGPARDHPGYTHELMTLYSLRESQGQGVGKRLLRAVICQVQKKGGTNLALWVLATNPTRQWYASQGAREAGEKLDSELQEVRMVWDHLPG</sequence>
<proteinExistence type="predicted"/>
<dbReference type="Proteomes" id="UP000277766">
    <property type="component" value="Unassembled WGS sequence"/>
</dbReference>
<gene>
    <name evidence="4" type="ORF">EJ104_13075</name>
</gene>
<keyword evidence="1 4" id="KW-0808">Transferase</keyword>
<evidence type="ECO:0000256" key="1">
    <source>
        <dbReference type="ARBA" id="ARBA00022679"/>
    </source>
</evidence>
<accession>A0A431VKT0</accession>
<protein>
    <submittedName>
        <fullName evidence="4">N-acetyltransferase</fullName>
    </submittedName>
</protein>
<dbReference type="Gene3D" id="3.40.630.30">
    <property type="match status" value="1"/>
</dbReference>
<reference evidence="4 5" key="1">
    <citation type="submission" date="2018-12" db="EMBL/GenBank/DDBJ databases">
        <title>Deinococcus radiophilus ATCC 27603 genome sequencing and assembly.</title>
        <authorList>
            <person name="Maclea K.S."/>
            <person name="Maynard C.R."/>
        </authorList>
    </citation>
    <scope>NUCLEOTIDE SEQUENCE [LARGE SCALE GENOMIC DNA]</scope>
    <source>
        <strain evidence="4 5">ATCC 27603</strain>
    </source>
</reference>
<dbReference type="AlphaFoldDB" id="A0A431VKT0"/>
<dbReference type="InterPro" id="IPR050832">
    <property type="entry name" value="Bact_Acetyltransf"/>
</dbReference>
<dbReference type="OrthoDB" id="5292888at2"/>
<feature type="domain" description="N-acetyltransferase" evidence="3">
    <location>
        <begin position="1"/>
        <end position="169"/>
    </location>
</feature>
<keyword evidence="2" id="KW-0012">Acyltransferase</keyword>
<dbReference type="SUPFAM" id="SSF55729">
    <property type="entry name" value="Acyl-CoA N-acyltransferases (Nat)"/>
    <property type="match status" value="1"/>
</dbReference>
<dbReference type="InterPro" id="IPR000182">
    <property type="entry name" value="GNAT_dom"/>
</dbReference>
<evidence type="ECO:0000259" key="3">
    <source>
        <dbReference type="PROSITE" id="PS51186"/>
    </source>
</evidence>
<dbReference type="Pfam" id="PF00583">
    <property type="entry name" value="Acetyltransf_1"/>
    <property type="match status" value="1"/>
</dbReference>
<dbReference type="PROSITE" id="PS51186">
    <property type="entry name" value="GNAT"/>
    <property type="match status" value="1"/>
</dbReference>
<evidence type="ECO:0000313" key="4">
    <source>
        <dbReference type="EMBL" id="RTR21149.1"/>
    </source>
</evidence>
<evidence type="ECO:0000313" key="5">
    <source>
        <dbReference type="Proteomes" id="UP000277766"/>
    </source>
</evidence>
<dbReference type="GO" id="GO:0016747">
    <property type="term" value="F:acyltransferase activity, transferring groups other than amino-acyl groups"/>
    <property type="evidence" value="ECO:0007669"/>
    <property type="project" value="InterPro"/>
</dbReference>
<dbReference type="CDD" id="cd04301">
    <property type="entry name" value="NAT_SF"/>
    <property type="match status" value="1"/>
</dbReference>